<dbReference type="CDD" id="cd00882">
    <property type="entry name" value="Ras_like_GTPase"/>
    <property type="match status" value="1"/>
</dbReference>
<evidence type="ECO:0000256" key="2">
    <source>
        <dbReference type="ARBA" id="ARBA00022741"/>
    </source>
</evidence>
<name>A0ABQ6JQQ4_9MICO</name>
<keyword evidence="3" id="KW-0378">Hydrolase</keyword>
<dbReference type="InterPro" id="IPR004130">
    <property type="entry name" value="Gpn"/>
</dbReference>
<dbReference type="Pfam" id="PF03029">
    <property type="entry name" value="ATP_bind_1"/>
    <property type="match status" value="1"/>
</dbReference>
<keyword evidence="4" id="KW-0342">GTP-binding</keyword>
<evidence type="ECO:0000313" key="6">
    <source>
        <dbReference type="Proteomes" id="UP001157069"/>
    </source>
</evidence>
<dbReference type="Gene3D" id="3.40.50.300">
    <property type="entry name" value="P-loop containing nucleotide triphosphate hydrolases"/>
    <property type="match status" value="1"/>
</dbReference>
<accession>A0ABQ6JQQ4</accession>
<reference evidence="6" key="1">
    <citation type="journal article" date="2019" name="Int. J. Syst. Evol. Microbiol.">
        <title>The Global Catalogue of Microorganisms (GCM) 10K type strain sequencing project: providing services to taxonomists for standard genome sequencing and annotation.</title>
        <authorList>
            <consortium name="The Broad Institute Genomics Platform"/>
            <consortium name="The Broad Institute Genome Sequencing Center for Infectious Disease"/>
            <person name="Wu L."/>
            <person name="Ma J."/>
        </authorList>
    </citation>
    <scope>NUCLEOTIDE SEQUENCE [LARGE SCALE GENOMIC DNA]</scope>
    <source>
        <strain evidence="6">NBRC 108755</strain>
    </source>
</reference>
<dbReference type="InterPro" id="IPR052705">
    <property type="entry name" value="Gliding_Motility_GTPase"/>
</dbReference>
<comment type="similarity">
    <text evidence="1">Belongs to the GPN-loop GTPase family.</text>
</comment>
<evidence type="ECO:0000256" key="3">
    <source>
        <dbReference type="ARBA" id="ARBA00022801"/>
    </source>
</evidence>
<organism evidence="5 6">
    <name type="scientific">Homoserinibacter gongjuensis</name>
    <dbReference type="NCBI Taxonomy" id="1162968"/>
    <lineage>
        <taxon>Bacteria</taxon>
        <taxon>Bacillati</taxon>
        <taxon>Actinomycetota</taxon>
        <taxon>Actinomycetes</taxon>
        <taxon>Micrococcales</taxon>
        <taxon>Microbacteriaceae</taxon>
        <taxon>Homoserinibacter</taxon>
    </lineage>
</organism>
<gene>
    <name evidence="5" type="ORF">GCM10025869_01290</name>
</gene>
<keyword evidence="2" id="KW-0547">Nucleotide-binding</keyword>
<dbReference type="PANTHER" id="PTHR42708">
    <property type="entry name" value="ATP/GTP-BINDING PROTEIN-RELATED"/>
    <property type="match status" value="1"/>
</dbReference>
<proteinExistence type="inferred from homology"/>
<evidence type="ECO:0000313" key="5">
    <source>
        <dbReference type="EMBL" id="GMA89600.1"/>
    </source>
</evidence>
<dbReference type="SUPFAM" id="SSF52540">
    <property type="entry name" value="P-loop containing nucleoside triphosphate hydrolases"/>
    <property type="match status" value="1"/>
</dbReference>
<protein>
    <submittedName>
        <fullName evidence="5">GTP-binding protein</fullName>
    </submittedName>
</protein>
<dbReference type="PANTHER" id="PTHR42708:SF1">
    <property type="entry name" value="GLIDING MOTILITY PROTEIN MGLA"/>
    <property type="match status" value="1"/>
</dbReference>
<dbReference type="InterPro" id="IPR027417">
    <property type="entry name" value="P-loop_NTPase"/>
</dbReference>
<evidence type="ECO:0000256" key="1">
    <source>
        <dbReference type="ARBA" id="ARBA00005290"/>
    </source>
</evidence>
<dbReference type="EMBL" id="BSVA01000001">
    <property type="protein sequence ID" value="GMA89600.1"/>
    <property type="molecule type" value="Genomic_DNA"/>
</dbReference>
<dbReference type="RefSeq" id="WP_284296954.1">
    <property type="nucleotide sequence ID" value="NZ_BSVA01000001.1"/>
</dbReference>
<comment type="caution">
    <text evidence="5">The sequence shown here is derived from an EMBL/GenBank/DDBJ whole genome shotgun (WGS) entry which is preliminary data.</text>
</comment>
<keyword evidence="6" id="KW-1185">Reference proteome</keyword>
<dbReference type="Proteomes" id="UP001157069">
    <property type="component" value="Unassembled WGS sequence"/>
</dbReference>
<evidence type="ECO:0000256" key="4">
    <source>
        <dbReference type="ARBA" id="ARBA00023134"/>
    </source>
</evidence>
<sequence length="184" mass="20289">MAEYVILFAGPMGAGKTTALRSLSEIEVVSTEAVNSDRSRNDKPTTTVALDYGEIDLDPDKVRLYGVPGQERFDFMWEILRDRAMGLIVLVNADAPEPERHVYEHLTAFAELANRGGVVVGVTRYDIQRTDIGDRIVATARAVVPDRVTPVFAVDARDQEQMRTLLLSLIADIETRQALAEATG</sequence>